<evidence type="ECO:0000259" key="1">
    <source>
        <dbReference type="Pfam" id="PF20151"/>
    </source>
</evidence>
<reference evidence="2" key="1">
    <citation type="submission" date="2020-11" db="EMBL/GenBank/DDBJ databases">
        <authorList>
            <consortium name="DOE Joint Genome Institute"/>
            <person name="Ahrendt S."/>
            <person name="Riley R."/>
            <person name="Andreopoulos W."/>
            <person name="Labutti K."/>
            <person name="Pangilinan J."/>
            <person name="Ruiz-Duenas F.J."/>
            <person name="Barrasa J.M."/>
            <person name="Sanchez-Garcia M."/>
            <person name="Camarero S."/>
            <person name="Miyauchi S."/>
            <person name="Serrano A."/>
            <person name="Linde D."/>
            <person name="Babiker R."/>
            <person name="Drula E."/>
            <person name="Ayuso-Fernandez I."/>
            <person name="Pacheco R."/>
            <person name="Padilla G."/>
            <person name="Ferreira P."/>
            <person name="Barriuso J."/>
            <person name="Kellner H."/>
            <person name="Castanera R."/>
            <person name="Alfaro M."/>
            <person name="Ramirez L."/>
            <person name="Pisabarro A.G."/>
            <person name="Kuo A."/>
            <person name="Tritt A."/>
            <person name="Lipzen A."/>
            <person name="He G."/>
            <person name="Yan M."/>
            <person name="Ng V."/>
            <person name="Cullen D."/>
            <person name="Martin F."/>
            <person name="Rosso M.-N."/>
            <person name="Henrissat B."/>
            <person name="Hibbett D."/>
            <person name="Martinez A.T."/>
            <person name="Grigoriev I.V."/>
        </authorList>
    </citation>
    <scope>NUCLEOTIDE SEQUENCE</scope>
    <source>
        <strain evidence="2">MF-IS2</strain>
    </source>
</reference>
<organism evidence="2 3">
    <name type="scientific">Macrolepiota fuliginosa MF-IS2</name>
    <dbReference type="NCBI Taxonomy" id="1400762"/>
    <lineage>
        <taxon>Eukaryota</taxon>
        <taxon>Fungi</taxon>
        <taxon>Dikarya</taxon>
        <taxon>Basidiomycota</taxon>
        <taxon>Agaricomycotina</taxon>
        <taxon>Agaricomycetes</taxon>
        <taxon>Agaricomycetidae</taxon>
        <taxon>Agaricales</taxon>
        <taxon>Agaricineae</taxon>
        <taxon>Agaricaceae</taxon>
        <taxon>Macrolepiota</taxon>
    </lineage>
</organism>
<dbReference type="InterPro" id="IPR045340">
    <property type="entry name" value="DUF6533"/>
</dbReference>
<dbReference type="EMBL" id="MU151268">
    <property type="protein sequence ID" value="KAF9446018.1"/>
    <property type="molecule type" value="Genomic_DNA"/>
</dbReference>
<proteinExistence type="predicted"/>
<name>A0A9P6C256_9AGAR</name>
<accession>A0A9P6C256</accession>
<evidence type="ECO:0000313" key="3">
    <source>
        <dbReference type="Proteomes" id="UP000807342"/>
    </source>
</evidence>
<gene>
    <name evidence="2" type="ORF">P691DRAFT_762002</name>
</gene>
<feature type="domain" description="DUF6533" evidence="1">
    <location>
        <begin position="13"/>
        <end position="56"/>
    </location>
</feature>
<dbReference type="OrthoDB" id="2645170at2759"/>
<comment type="caution">
    <text evidence="2">The sequence shown here is derived from an EMBL/GenBank/DDBJ whole genome shotgun (WGS) entry which is preliminary data.</text>
</comment>
<evidence type="ECO:0000313" key="2">
    <source>
        <dbReference type="EMBL" id="KAF9446018.1"/>
    </source>
</evidence>
<sequence length="147" mass="16963">MTDLVALLRFQTYVEVAIITFLVCEHVATINLEVMLIWKSRWSLAKTIYLASRYLPYTWLTLSIAEYLLQSSWGPDGSRHCIDLSIPRIWLENIGRSSAEGLHQPINTTNRPLTFPSILFPGSLRYMQQESRSVPSILCVRFIDSYH</sequence>
<keyword evidence="3" id="KW-1185">Reference proteome</keyword>
<dbReference type="AlphaFoldDB" id="A0A9P6C256"/>
<protein>
    <recommendedName>
        <fullName evidence="1">DUF6533 domain-containing protein</fullName>
    </recommendedName>
</protein>
<dbReference type="Pfam" id="PF20151">
    <property type="entry name" value="DUF6533"/>
    <property type="match status" value="1"/>
</dbReference>
<dbReference type="Proteomes" id="UP000807342">
    <property type="component" value="Unassembled WGS sequence"/>
</dbReference>